<dbReference type="RefSeq" id="WP_179271016.1">
    <property type="nucleotide sequence ID" value="NZ_MQWB01000001.1"/>
</dbReference>
<accession>A0A259TWZ6</accession>
<keyword evidence="3" id="KW-1185">Reference proteome</keyword>
<dbReference type="EMBL" id="MQWB01000001">
    <property type="protein sequence ID" value="OZC02273.1"/>
    <property type="molecule type" value="Genomic_DNA"/>
</dbReference>
<dbReference type="Proteomes" id="UP000216446">
    <property type="component" value="Unassembled WGS sequence"/>
</dbReference>
<feature type="chain" id="PRO_5012492075" description="DUF5723 domain-containing protein" evidence="1">
    <location>
        <begin position="22"/>
        <end position="279"/>
    </location>
</feature>
<organism evidence="2 3">
    <name type="scientific">Rubricoccus marinus</name>
    <dbReference type="NCBI Taxonomy" id="716817"/>
    <lineage>
        <taxon>Bacteria</taxon>
        <taxon>Pseudomonadati</taxon>
        <taxon>Rhodothermota</taxon>
        <taxon>Rhodothermia</taxon>
        <taxon>Rhodothermales</taxon>
        <taxon>Rubricoccaceae</taxon>
        <taxon>Rubricoccus</taxon>
    </lineage>
</organism>
<sequence length="279" mass="27941">MLRALALAALTLAFASGGAETARAQYAEGGARGLAMGRVGVALGGQTWGQANPATWATAARGLGVEASQAYGLEGLRIAGASASVPLALGTLAASGRTYGADGYAETRILAGFAREVPLSSARTLALGLAVGYDGVSIDDFGSKGSLHLSVGVQGDVVPTVRAGFALRNALGFFDDTEADLTRPLGSVPSVAAGLAFRPSDRALLALDLDQNLDGDLSVRAGLEARVVQPLAVRAGVGTGPTTFSAGVGIYAGPLAADLAVEHHEDLGLTPAVSLQIGF</sequence>
<reference evidence="2 3" key="1">
    <citation type="submission" date="2016-11" db="EMBL/GenBank/DDBJ databases">
        <title>Study of marine rhodopsin-containing bacteria.</title>
        <authorList>
            <person name="Yoshizawa S."/>
            <person name="Kumagai Y."/>
            <person name="Kogure K."/>
        </authorList>
    </citation>
    <scope>NUCLEOTIDE SEQUENCE [LARGE SCALE GENOMIC DNA]</scope>
    <source>
        <strain evidence="2 3">SG-29</strain>
    </source>
</reference>
<protein>
    <recommendedName>
        <fullName evidence="4">DUF5723 domain-containing protein</fullName>
    </recommendedName>
</protein>
<name>A0A259TWZ6_9BACT</name>
<evidence type="ECO:0008006" key="4">
    <source>
        <dbReference type="Google" id="ProtNLM"/>
    </source>
</evidence>
<proteinExistence type="predicted"/>
<dbReference type="AlphaFoldDB" id="A0A259TWZ6"/>
<dbReference type="InParanoid" id="A0A259TWZ6"/>
<evidence type="ECO:0000313" key="2">
    <source>
        <dbReference type="EMBL" id="OZC02273.1"/>
    </source>
</evidence>
<evidence type="ECO:0000256" key="1">
    <source>
        <dbReference type="SAM" id="SignalP"/>
    </source>
</evidence>
<comment type="caution">
    <text evidence="2">The sequence shown here is derived from an EMBL/GenBank/DDBJ whole genome shotgun (WGS) entry which is preliminary data.</text>
</comment>
<gene>
    <name evidence="2" type="ORF">BSZ36_04305</name>
</gene>
<evidence type="ECO:0000313" key="3">
    <source>
        <dbReference type="Proteomes" id="UP000216446"/>
    </source>
</evidence>
<feature type="signal peptide" evidence="1">
    <location>
        <begin position="1"/>
        <end position="21"/>
    </location>
</feature>
<dbReference type="Gene3D" id="2.40.160.60">
    <property type="entry name" value="Outer membrane protein transport protein (OMPP1/FadL/TodX)"/>
    <property type="match status" value="1"/>
</dbReference>
<keyword evidence="1" id="KW-0732">Signal</keyword>